<evidence type="ECO:0000313" key="4">
    <source>
        <dbReference type="Proteomes" id="UP000183642"/>
    </source>
</evidence>
<dbReference type="AlphaFoldDB" id="A0A1I5CKE3"/>
<dbReference type="InterPro" id="IPR018376">
    <property type="entry name" value="Enoyl-CoA_hyd/isom_CS"/>
</dbReference>
<evidence type="ECO:0000256" key="2">
    <source>
        <dbReference type="RuleBase" id="RU003707"/>
    </source>
</evidence>
<dbReference type="Gene3D" id="3.90.226.10">
    <property type="entry name" value="2-enoyl-CoA Hydratase, Chain A, domain 1"/>
    <property type="match status" value="1"/>
</dbReference>
<dbReference type="SUPFAM" id="SSF52096">
    <property type="entry name" value="ClpP/crotonase"/>
    <property type="match status" value="1"/>
</dbReference>
<keyword evidence="4" id="KW-1185">Reference proteome</keyword>
<gene>
    <name evidence="3" type="ORF">SAMN05660359_00372</name>
</gene>
<dbReference type="RefSeq" id="WP_075011795.1">
    <property type="nucleotide sequence ID" value="NZ_FOWE01000001.1"/>
</dbReference>
<evidence type="ECO:0000313" key="3">
    <source>
        <dbReference type="EMBL" id="SFN87458.1"/>
    </source>
</evidence>
<reference evidence="4" key="1">
    <citation type="submission" date="2016-10" db="EMBL/GenBank/DDBJ databases">
        <authorList>
            <person name="Varghese N."/>
            <person name="Submissions S."/>
        </authorList>
    </citation>
    <scope>NUCLEOTIDE SEQUENCE [LARGE SCALE GENOMIC DNA]</scope>
    <source>
        <strain evidence="4">DSM 43161</strain>
    </source>
</reference>
<dbReference type="PROSITE" id="PS00166">
    <property type="entry name" value="ENOYL_COA_HYDRATASE"/>
    <property type="match status" value="1"/>
</dbReference>
<dbReference type="OrthoDB" id="8640486at2"/>
<name>A0A1I5CKE3_9ACTN</name>
<dbReference type="EMBL" id="FOWE01000001">
    <property type="protein sequence ID" value="SFN87458.1"/>
    <property type="molecule type" value="Genomic_DNA"/>
</dbReference>
<dbReference type="PANTHER" id="PTHR11941">
    <property type="entry name" value="ENOYL-COA HYDRATASE-RELATED"/>
    <property type="match status" value="1"/>
</dbReference>
<dbReference type="InterPro" id="IPR001753">
    <property type="entry name" value="Enoyl-CoA_hydra/iso"/>
</dbReference>
<dbReference type="InterPro" id="IPR029045">
    <property type="entry name" value="ClpP/crotonase-like_dom_sf"/>
</dbReference>
<dbReference type="GO" id="GO:0003824">
    <property type="term" value="F:catalytic activity"/>
    <property type="evidence" value="ECO:0007669"/>
    <property type="project" value="InterPro"/>
</dbReference>
<evidence type="ECO:0000256" key="1">
    <source>
        <dbReference type="ARBA" id="ARBA00005254"/>
    </source>
</evidence>
<accession>A0A1I5CKE3</accession>
<dbReference type="CDD" id="cd06558">
    <property type="entry name" value="crotonase-like"/>
    <property type="match status" value="1"/>
</dbReference>
<organism evidence="3 4">
    <name type="scientific">Geodermatophilus obscurus</name>
    <dbReference type="NCBI Taxonomy" id="1861"/>
    <lineage>
        <taxon>Bacteria</taxon>
        <taxon>Bacillati</taxon>
        <taxon>Actinomycetota</taxon>
        <taxon>Actinomycetes</taxon>
        <taxon>Geodermatophilales</taxon>
        <taxon>Geodermatophilaceae</taxon>
        <taxon>Geodermatophilus</taxon>
    </lineage>
</organism>
<sequence length="246" mass="25213">MLVTKDHGDVTVLRIEHGRVGALDVELLDALTGAVTASDRALVITGSGSSFSAGVDLRRVLDGGRPYTAELLTALSRTFRAVFDHPRPTVAAVNGHAIAGGCVLALACDVRLVSAGRMGLTELVVGVPFPAAALEIARHALGPRAGRVVLGAEAVEPEQALALGMADELPGPADLLPRALALAGEAAARSPEAYRMAKAALHRPADAAIDATIDATAGGDAAVLAGWTSDDTRRRIEAALASLSRR</sequence>
<dbReference type="Proteomes" id="UP000183642">
    <property type="component" value="Unassembled WGS sequence"/>
</dbReference>
<protein>
    <submittedName>
        <fullName evidence="3">Enoyl-CoA hydratase</fullName>
    </submittedName>
</protein>
<dbReference type="Pfam" id="PF00378">
    <property type="entry name" value="ECH_1"/>
    <property type="match status" value="1"/>
</dbReference>
<proteinExistence type="inferred from homology"/>
<dbReference type="GO" id="GO:0006635">
    <property type="term" value="P:fatty acid beta-oxidation"/>
    <property type="evidence" value="ECO:0007669"/>
    <property type="project" value="TreeGrafter"/>
</dbReference>
<dbReference type="PANTHER" id="PTHR11941:SF54">
    <property type="entry name" value="ENOYL-COA HYDRATASE, MITOCHONDRIAL"/>
    <property type="match status" value="1"/>
</dbReference>
<comment type="similarity">
    <text evidence="1 2">Belongs to the enoyl-CoA hydratase/isomerase family.</text>
</comment>